<accession>A0A2A9HFJ5</accession>
<comment type="catalytic activity">
    <reaction evidence="10 11">
        <text>UMP + ATP = UDP + ADP</text>
        <dbReference type="Rhea" id="RHEA:24400"/>
        <dbReference type="ChEBI" id="CHEBI:30616"/>
        <dbReference type="ChEBI" id="CHEBI:57865"/>
        <dbReference type="ChEBI" id="CHEBI:58223"/>
        <dbReference type="ChEBI" id="CHEBI:456216"/>
        <dbReference type="EC" id="2.7.4.22"/>
    </reaction>
</comment>
<sequence>MTGHGRGRYRRALVKLSGEALMGSRPFGIDPVTLNDLARQIKQAVDEGVQVAVSVGGGNFWRGATVAETGMDRATADYAGMLGTIMNALALQDALEKRGAVVRTQTALPIAQVAEPYIRRRAIRHLEKGRVVIFAAGTGNPFMTTDTAGALRAIETDCEVLLMAKNGVDGVYDADPAKVPGAKKFEHVTHIEAIQRRLQVMDITALSMCMEHHMPIVVFDVAAPDAVYRALRGDTIGTLVSASPEPAAHP</sequence>
<keyword evidence="8 11" id="KW-0067">ATP-binding</keyword>
<feature type="binding site" evidence="11">
    <location>
        <position position="172"/>
    </location>
    <ligand>
        <name>ATP</name>
        <dbReference type="ChEBI" id="CHEBI:30616"/>
    </ligand>
</feature>
<dbReference type="RefSeq" id="WP_098504162.1">
    <property type="nucleotide sequence ID" value="NZ_PDJQ01000001.1"/>
</dbReference>
<gene>
    <name evidence="11" type="primary">pyrH</name>
    <name evidence="13" type="ORF">A9A59_2048</name>
</gene>
<feature type="binding site" evidence="11">
    <location>
        <position position="166"/>
    </location>
    <ligand>
        <name>ATP</name>
        <dbReference type="ChEBI" id="CHEBI:30616"/>
    </ligand>
</feature>
<evidence type="ECO:0000256" key="2">
    <source>
        <dbReference type="ARBA" id="ARBA00004791"/>
    </source>
</evidence>
<evidence type="ECO:0000259" key="12">
    <source>
        <dbReference type="Pfam" id="PF00696"/>
    </source>
</evidence>
<dbReference type="GO" id="GO:0005737">
    <property type="term" value="C:cytoplasm"/>
    <property type="evidence" value="ECO:0007669"/>
    <property type="project" value="UniProtKB-SubCell"/>
</dbReference>
<comment type="similarity">
    <text evidence="3 11">Belongs to the UMP kinase family.</text>
</comment>
<feature type="binding site" evidence="11">
    <location>
        <position position="57"/>
    </location>
    <ligand>
        <name>UMP</name>
        <dbReference type="ChEBI" id="CHEBI:57865"/>
    </ligand>
</feature>
<dbReference type="UniPathway" id="UPA00159">
    <property type="reaction ID" value="UER00275"/>
</dbReference>
<evidence type="ECO:0000256" key="10">
    <source>
        <dbReference type="ARBA" id="ARBA00047767"/>
    </source>
</evidence>
<protein>
    <recommendedName>
        <fullName evidence="11">Uridylate kinase</fullName>
        <shortName evidence="11">UK</shortName>
        <ecNumber evidence="11">2.7.4.22</ecNumber>
    </recommendedName>
    <alternativeName>
        <fullName evidence="11">Uridine monophosphate kinase</fullName>
        <shortName evidence="11">UMP kinase</shortName>
        <shortName evidence="11">UMPK</shortName>
    </alternativeName>
</protein>
<evidence type="ECO:0000313" key="13">
    <source>
        <dbReference type="EMBL" id="PFG74807.1"/>
    </source>
</evidence>
<dbReference type="FunFam" id="3.40.1160.10:FF:000001">
    <property type="entry name" value="Uridylate kinase"/>
    <property type="match status" value="1"/>
</dbReference>
<evidence type="ECO:0000256" key="7">
    <source>
        <dbReference type="ARBA" id="ARBA00022777"/>
    </source>
</evidence>
<organism evidence="13 14">
    <name type="scientific">Tepidiforma thermophila (strain KCTC 52669 / CGMCC 1.13589 / G233)</name>
    <dbReference type="NCBI Taxonomy" id="2761530"/>
    <lineage>
        <taxon>Bacteria</taxon>
        <taxon>Bacillati</taxon>
        <taxon>Chloroflexota</taxon>
        <taxon>Tepidiformia</taxon>
        <taxon>Tepidiformales</taxon>
        <taxon>Tepidiformaceae</taxon>
        <taxon>Tepidiforma</taxon>
    </lineage>
</organism>
<dbReference type="GO" id="GO:0006225">
    <property type="term" value="P:UDP biosynthetic process"/>
    <property type="evidence" value="ECO:0007669"/>
    <property type="project" value="TreeGrafter"/>
</dbReference>
<dbReference type="Pfam" id="PF00696">
    <property type="entry name" value="AA_kinase"/>
    <property type="match status" value="1"/>
</dbReference>
<feature type="binding site" evidence="11">
    <location>
        <position position="58"/>
    </location>
    <ligand>
        <name>ATP</name>
        <dbReference type="ChEBI" id="CHEBI:30616"/>
    </ligand>
</feature>
<keyword evidence="9 11" id="KW-0665">Pyrimidine biosynthesis</keyword>
<feature type="domain" description="Aspartate/glutamate/uridylate kinase" evidence="12">
    <location>
        <begin position="11"/>
        <end position="220"/>
    </location>
</feature>
<dbReference type="NCBIfam" id="TIGR02075">
    <property type="entry name" value="pyrH_bact"/>
    <property type="match status" value="1"/>
</dbReference>
<comment type="caution">
    <text evidence="11">Lacks conserved residue(s) required for the propagation of feature annotation.</text>
</comment>
<keyword evidence="5 11" id="KW-0808">Transferase</keyword>
<keyword evidence="4 11" id="KW-0963">Cytoplasm</keyword>
<dbReference type="CDD" id="cd04254">
    <property type="entry name" value="AAK_UMPK-PyrH-Ec"/>
    <property type="match status" value="1"/>
</dbReference>
<dbReference type="PANTHER" id="PTHR42833">
    <property type="entry name" value="URIDYLATE KINASE"/>
    <property type="match status" value="1"/>
</dbReference>
<dbReference type="GO" id="GO:0005524">
    <property type="term" value="F:ATP binding"/>
    <property type="evidence" value="ECO:0007669"/>
    <property type="project" value="UniProtKB-KW"/>
</dbReference>
<feature type="binding site" evidence="11">
    <location>
        <position position="175"/>
    </location>
    <ligand>
        <name>ATP</name>
        <dbReference type="ChEBI" id="CHEBI:30616"/>
    </ligand>
</feature>
<comment type="function">
    <text evidence="11">Catalyzes the reversible phosphorylation of UMP to UDP.</text>
</comment>
<dbReference type="Gene3D" id="3.40.1160.10">
    <property type="entry name" value="Acetylglutamate kinase-like"/>
    <property type="match status" value="1"/>
</dbReference>
<comment type="caution">
    <text evidence="13">The sequence shown here is derived from an EMBL/GenBank/DDBJ whole genome shotgun (WGS) entry which is preliminary data.</text>
</comment>
<keyword evidence="7 11" id="KW-0418">Kinase</keyword>
<evidence type="ECO:0000256" key="5">
    <source>
        <dbReference type="ARBA" id="ARBA00022679"/>
    </source>
</evidence>
<dbReference type="InterPro" id="IPR011817">
    <property type="entry name" value="Uridylate_kinase"/>
</dbReference>
<evidence type="ECO:0000256" key="6">
    <source>
        <dbReference type="ARBA" id="ARBA00022741"/>
    </source>
</evidence>
<evidence type="ECO:0000313" key="14">
    <source>
        <dbReference type="Proteomes" id="UP000223071"/>
    </source>
</evidence>
<proteinExistence type="inferred from homology"/>
<feature type="binding site" evidence="11">
    <location>
        <begin position="138"/>
        <end position="145"/>
    </location>
    <ligand>
        <name>UMP</name>
        <dbReference type="ChEBI" id="CHEBI:57865"/>
    </ligand>
</feature>
<comment type="subunit">
    <text evidence="11">Homohexamer.</text>
</comment>
<dbReference type="Proteomes" id="UP000223071">
    <property type="component" value="Unassembled WGS sequence"/>
</dbReference>
<name>A0A2A9HFJ5_TEPT2</name>
<keyword evidence="6 11" id="KW-0547">Nucleotide-binding</keyword>
<evidence type="ECO:0000256" key="9">
    <source>
        <dbReference type="ARBA" id="ARBA00022975"/>
    </source>
</evidence>
<dbReference type="HAMAP" id="MF_01220_B">
    <property type="entry name" value="PyrH_B"/>
    <property type="match status" value="1"/>
</dbReference>
<evidence type="ECO:0000256" key="3">
    <source>
        <dbReference type="ARBA" id="ARBA00007614"/>
    </source>
</evidence>
<dbReference type="PIRSF" id="PIRSF005650">
    <property type="entry name" value="Uridylate_kin"/>
    <property type="match status" value="1"/>
</dbReference>
<dbReference type="AlphaFoldDB" id="A0A2A9HFJ5"/>
<evidence type="ECO:0000256" key="11">
    <source>
        <dbReference type="HAMAP-Rule" id="MF_01220"/>
    </source>
</evidence>
<dbReference type="EC" id="2.7.4.22" evidence="11"/>
<evidence type="ECO:0000256" key="8">
    <source>
        <dbReference type="ARBA" id="ARBA00022840"/>
    </source>
</evidence>
<dbReference type="EMBL" id="PDJQ01000001">
    <property type="protein sequence ID" value="PFG74807.1"/>
    <property type="molecule type" value="Genomic_DNA"/>
</dbReference>
<dbReference type="InterPro" id="IPR001048">
    <property type="entry name" value="Asp/Glu/Uridylate_kinase"/>
</dbReference>
<comment type="activity regulation">
    <text evidence="11">Inhibited by UTP.</text>
</comment>
<comment type="subcellular location">
    <subcellularLocation>
        <location evidence="1 11">Cytoplasm</location>
    </subcellularLocation>
</comment>
<feature type="binding site" evidence="11">
    <location>
        <begin position="15"/>
        <end position="18"/>
    </location>
    <ligand>
        <name>ATP</name>
        <dbReference type="ChEBI" id="CHEBI:30616"/>
    </ligand>
</feature>
<feature type="binding site" evidence="11">
    <location>
        <position position="62"/>
    </location>
    <ligand>
        <name>ATP</name>
        <dbReference type="ChEBI" id="CHEBI:30616"/>
    </ligand>
</feature>
<evidence type="ECO:0000256" key="4">
    <source>
        <dbReference type="ARBA" id="ARBA00022490"/>
    </source>
</evidence>
<dbReference type="PANTHER" id="PTHR42833:SF4">
    <property type="entry name" value="URIDYLATE KINASE PUMPKIN, CHLOROPLASTIC"/>
    <property type="match status" value="1"/>
</dbReference>
<feature type="binding site" evidence="11">
    <location>
        <position position="77"/>
    </location>
    <ligand>
        <name>UMP</name>
        <dbReference type="ChEBI" id="CHEBI:57865"/>
    </ligand>
</feature>
<dbReference type="InterPro" id="IPR015963">
    <property type="entry name" value="Uridylate_kinase_bac"/>
</dbReference>
<dbReference type="GO" id="GO:0033862">
    <property type="term" value="F:UMP kinase activity"/>
    <property type="evidence" value="ECO:0007669"/>
    <property type="project" value="UniProtKB-EC"/>
</dbReference>
<comment type="pathway">
    <text evidence="2 11">Pyrimidine metabolism; CTP biosynthesis via de novo pathway; UDP from UMP (UMPK route): step 1/1.</text>
</comment>
<keyword evidence="14" id="KW-1185">Reference proteome</keyword>
<dbReference type="SUPFAM" id="SSF53633">
    <property type="entry name" value="Carbamate kinase-like"/>
    <property type="match status" value="1"/>
</dbReference>
<reference evidence="13 14" key="1">
    <citation type="submission" date="2017-09" db="EMBL/GenBank/DDBJ databases">
        <title>Sequencing the genomes of two abundant thermophiles in Great Basin hot springs: Thermocrinis jamiesonii and novel Chloroflexi Thermoflexus hugenholtzii.</title>
        <authorList>
            <person name="Hedlund B."/>
        </authorList>
    </citation>
    <scope>NUCLEOTIDE SEQUENCE [LARGE SCALE GENOMIC DNA]</scope>
    <source>
        <strain evidence="13 14">G233</strain>
    </source>
</reference>
<dbReference type="InterPro" id="IPR036393">
    <property type="entry name" value="AceGlu_kinase-like_sf"/>
</dbReference>
<dbReference type="GO" id="GO:0044210">
    <property type="term" value="P:'de novo' CTP biosynthetic process"/>
    <property type="evidence" value="ECO:0007669"/>
    <property type="project" value="UniProtKB-UniRule"/>
</dbReference>
<evidence type="ECO:0000256" key="1">
    <source>
        <dbReference type="ARBA" id="ARBA00004496"/>
    </source>
</evidence>